<dbReference type="SMART" id="SM00034">
    <property type="entry name" value="CLECT"/>
    <property type="match status" value="2"/>
</dbReference>
<sequence length="353" mass="40774">MAVIILLVLLAVGVLTAQPPVNNNQDIKEIVNCRDSFSCADQLSVTIEQEENHNENTIEALDKSSKICAEPFEPVGNDCYYFSEESRNFYGAKLFCENLGNAREVTLAMLGYGREEDQALLEAVTSKKNKFLIGGEKKSDWTWLDNRKVNMQSPFWEHREPNQHSNKCLVITINDINYRVYEINRKREKSYVFDYDCSSSLNFICQMGCPFEFRRIGSYCYFLSAELGLPALSWQAARDYCKALPVPVGYHADLAVLGLPDQDDYQLMTSFLAGYMTGDGIWLGASAEIDCDYKWIDGRDFSIHSTYWYINQPECGSEHRVFLNQGSFYKRPYIFDTRQNYYRYFICQMFKEA</sequence>
<dbReference type="CDD" id="cd00037">
    <property type="entry name" value="CLECT"/>
    <property type="match status" value="1"/>
</dbReference>
<gene>
    <name evidence="3" type="ORF">MNOR_LOCUS21176</name>
</gene>
<dbReference type="InterPro" id="IPR001304">
    <property type="entry name" value="C-type_lectin-like"/>
</dbReference>
<feature type="signal peptide" evidence="1">
    <location>
        <begin position="1"/>
        <end position="17"/>
    </location>
</feature>
<dbReference type="InterPro" id="IPR050828">
    <property type="entry name" value="C-type_lectin/matrix_domain"/>
</dbReference>
<evidence type="ECO:0000256" key="1">
    <source>
        <dbReference type="SAM" id="SignalP"/>
    </source>
</evidence>
<accession>A0AAV2R909</accession>
<evidence type="ECO:0000259" key="2">
    <source>
        <dbReference type="PROSITE" id="PS50041"/>
    </source>
</evidence>
<feature type="chain" id="PRO_5043371240" description="C-type lectin domain-containing protein" evidence="1">
    <location>
        <begin position="18"/>
        <end position="353"/>
    </location>
</feature>
<keyword evidence="1" id="KW-0732">Signal</keyword>
<keyword evidence="4" id="KW-1185">Reference proteome</keyword>
<protein>
    <recommendedName>
        <fullName evidence="2">C-type lectin domain-containing protein</fullName>
    </recommendedName>
</protein>
<dbReference type="SUPFAM" id="SSF56436">
    <property type="entry name" value="C-type lectin-like"/>
    <property type="match status" value="2"/>
</dbReference>
<feature type="domain" description="C-type lectin" evidence="2">
    <location>
        <begin position="75"/>
        <end position="206"/>
    </location>
</feature>
<dbReference type="InterPro" id="IPR016187">
    <property type="entry name" value="CTDL_fold"/>
</dbReference>
<evidence type="ECO:0000313" key="4">
    <source>
        <dbReference type="Proteomes" id="UP001497623"/>
    </source>
</evidence>
<dbReference type="PANTHER" id="PTHR45710">
    <property type="entry name" value="C-TYPE LECTIN DOMAIN-CONTAINING PROTEIN 180"/>
    <property type="match status" value="1"/>
</dbReference>
<organism evidence="3 4">
    <name type="scientific">Meganyctiphanes norvegica</name>
    <name type="common">Northern krill</name>
    <name type="synonym">Thysanopoda norvegica</name>
    <dbReference type="NCBI Taxonomy" id="48144"/>
    <lineage>
        <taxon>Eukaryota</taxon>
        <taxon>Metazoa</taxon>
        <taxon>Ecdysozoa</taxon>
        <taxon>Arthropoda</taxon>
        <taxon>Crustacea</taxon>
        <taxon>Multicrustacea</taxon>
        <taxon>Malacostraca</taxon>
        <taxon>Eumalacostraca</taxon>
        <taxon>Eucarida</taxon>
        <taxon>Euphausiacea</taxon>
        <taxon>Euphausiidae</taxon>
        <taxon>Meganyctiphanes</taxon>
    </lineage>
</organism>
<reference evidence="3 4" key="1">
    <citation type="submission" date="2024-05" db="EMBL/GenBank/DDBJ databases">
        <authorList>
            <person name="Wallberg A."/>
        </authorList>
    </citation>
    <scope>NUCLEOTIDE SEQUENCE [LARGE SCALE GENOMIC DNA]</scope>
</reference>
<dbReference type="EMBL" id="CAXKWB010016884">
    <property type="protein sequence ID" value="CAL4117380.1"/>
    <property type="molecule type" value="Genomic_DNA"/>
</dbReference>
<dbReference type="PANTHER" id="PTHR45710:SF26">
    <property type="entry name" value="RH26557P"/>
    <property type="match status" value="1"/>
</dbReference>
<dbReference type="Pfam" id="PF00059">
    <property type="entry name" value="Lectin_C"/>
    <property type="match status" value="1"/>
</dbReference>
<comment type="caution">
    <text evidence="3">The sequence shown here is derived from an EMBL/GenBank/DDBJ whole genome shotgun (WGS) entry which is preliminary data.</text>
</comment>
<dbReference type="AlphaFoldDB" id="A0AAV2R909"/>
<dbReference type="PROSITE" id="PS50041">
    <property type="entry name" value="C_TYPE_LECTIN_2"/>
    <property type="match status" value="2"/>
</dbReference>
<feature type="domain" description="C-type lectin" evidence="2">
    <location>
        <begin position="216"/>
        <end position="348"/>
    </location>
</feature>
<evidence type="ECO:0000313" key="3">
    <source>
        <dbReference type="EMBL" id="CAL4117380.1"/>
    </source>
</evidence>
<name>A0AAV2R909_MEGNR</name>
<proteinExistence type="predicted"/>
<dbReference type="Proteomes" id="UP001497623">
    <property type="component" value="Unassembled WGS sequence"/>
</dbReference>
<dbReference type="InterPro" id="IPR016186">
    <property type="entry name" value="C-type_lectin-like/link_sf"/>
</dbReference>
<dbReference type="Gene3D" id="3.10.100.10">
    <property type="entry name" value="Mannose-Binding Protein A, subunit A"/>
    <property type="match status" value="2"/>
</dbReference>